<gene>
    <name evidence="8" type="ORF">A2310_08970</name>
</gene>
<evidence type="ECO:0000259" key="7">
    <source>
        <dbReference type="Pfam" id="PF06414"/>
    </source>
</evidence>
<dbReference type="Gene3D" id="3.40.50.300">
    <property type="entry name" value="P-loop containing nucleotide triphosphate hydrolases"/>
    <property type="match status" value="1"/>
</dbReference>
<keyword evidence="3" id="KW-0547">Nucleotide-binding</keyword>
<evidence type="ECO:0000313" key="9">
    <source>
        <dbReference type="Proteomes" id="UP000178417"/>
    </source>
</evidence>
<comment type="similarity">
    <text evidence="1">Belongs to the zeta toxin family.</text>
</comment>
<accession>A0A1F4SY09</accession>
<evidence type="ECO:0000256" key="3">
    <source>
        <dbReference type="ARBA" id="ARBA00022741"/>
    </source>
</evidence>
<comment type="catalytic activity">
    <reaction evidence="6">
        <text>UDP-N-acetyl-alpha-D-glucosamine + ATP = UDP-N-acetyl-alpha-D-glucosamine 3'-phosphate + ADP + H(+)</text>
        <dbReference type="Rhea" id="RHEA:32671"/>
        <dbReference type="ChEBI" id="CHEBI:15378"/>
        <dbReference type="ChEBI" id="CHEBI:30616"/>
        <dbReference type="ChEBI" id="CHEBI:57705"/>
        <dbReference type="ChEBI" id="CHEBI:64353"/>
        <dbReference type="ChEBI" id="CHEBI:456216"/>
        <dbReference type="EC" id="2.7.1.176"/>
    </reaction>
</comment>
<evidence type="ECO:0000256" key="4">
    <source>
        <dbReference type="ARBA" id="ARBA00022840"/>
    </source>
</evidence>
<protein>
    <recommendedName>
        <fullName evidence="5">UDP-N-acetylglucosamine kinase</fullName>
        <ecNumber evidence="2">2.7.1.176</ecNumber>
    </recommendedName>
    <alternativeName>
        <fullName evidence="5">UDP-N-acetylglucosamine kinase</fullName>
    </alternativeName>
</protein>
<keyword evidence="4" id="KW-0067">ATP-binding</keyword>
<reference evidence="8 9" key="1">
    <citation type="journal article" date="2016" name="Nat. Commun.">
        <title>Thousands of microbial genomes shed light on interconnected biogeochemical processes in an aquifer system.</title>
        <authorList>
            <person name="Anantharaman K."/>
            <person name="Brown C.T."/>
            <person name="Hug L.A."/>
            <person name="Sharon I."/>
            <person name="Castelle C.J."/>
            <person name="Probst A.J."/>
            <person name="Thomas B.C."/>
            <person name="Singh A."/>
            <person name="Wilkins M.J."/>
            <person name="Karaoz U."/>
            <person name="Brodie E.L."/>
            <person name="Williams K.H."/>
            <person name="Hubbard S.S."/>
            <person name="Banfield J.F."/>
        </authorList>
    </citation>
    <scope>NUCLEOTIDE SEQUENCE [LARGE SCALE GENOMIC DNA]</scope>
</reference>
<dbReference type="Proteomes" id="UP000178417">
    <property type="component" value="Unassembled WGS sequence"/>
</dbReference>
<dbReference type="AlphaFoldDB" id="A0A1F4SY09"/>
<evidence type="ECO:0000256" key="5">
    <source>
        <dbReference type="ARBA" id="ARBA00032897"/>
    </source>
</evidence>
<dbReference type="Pfam" id="PF06414">
    <property type="entry name" value="Zeta_toxin"/>
    <property type="match status" value="1"/>
</dbReference>
<comment type="caution">
    <text evidence="8">The sequence shown here is derived from an EMBL/GenBank/DDBJ whole genome shotgun (WGS) entry which is preliminary data.</text>
</comment>
<evidence type="ECO:0000256" key="1">
    <source>
        <dbReference type="ARBA" id="ARBA00009104"/>
    </source>
</evidence>
<sequence length="139" mass="16433">MKRFDKLVDEEESFAVESTLSDISLAKNLKKVRRLGYKITVIYSFLDNPNMAIDRIKVRVEKGGHFIPNEDVIRRFYRSKNNFWKIYRNIANDWSIFYNGEDDDRLIPVATGSMDEVNILEEEKFSLFIKDVDNDKRSI</sequence>
<dbReference type="PANTHER" id="PTHR39206">
    <property type="entry name" value="SLL8004 PROTEIN"/>
    <property type="match status" value="1"/>
</dbReference>
<dbReference type="PANTHER" id="PTHR39206:SF1">
    <property type="entry name" value="SLL8004 PROTEIN"/>
    <property type="match status" value="1"/>
</dbReference>
<proteinExistence type="inferred from homology"/>
<dbReference type="GO" id="GO:0016301">
    <property type="term" value="F:kinase activity"/>
    <property type="evidence" value="ECO:0007669"/>
    <property type="project" value="InterPro"/>
</dbReference>
<dbReference type="EMBL" id="MEUB01000002">
    <property type="protein sequence ID" value="OGC25304.1"/>
    <property type="molecule type" value="Genomic_DNA"/>
</dbReference>
<evidence type="ECO:0000313" key="8">
    <source>
        <dbReference type="EMBL" id="OGC25304.1"/>
    </source>
</evidence>
<evidence type="ECO:0000256" key="6">
    <source>
        <dbReference type="ARBA" id="ARBA00048178"/>
    </source>
</evidence>
<feature type="domain" description="Zeta toxin" evidence="7">
    <location>
        <begin position="4"/>
        <end position="91"/>
    </location>
</feature>
<dbReference type="InterPro" id="IPR027417">
    <property type="entry name" value="P-loop_NTPase"/>
</dbReference>
<dbReference type="EC" id="2.7.1.176" evidence="2"/>
<dbReference type="GO" id="GO:0005524">
    <property type="term" value="F:ATP binding"/>
    <property type="evidence" value="ECO:0007669"/>
    <property type="project" value="UniProtKB-KW"/>
</dbReference>
<dbReference type="InterPro" id="IPR010488">
    <property type="entry name" value="Zeta_toxin_domain"/>
</dbReference>
<dbReference type="STRING" id="1802579.A2310_08970"/>
<organism evidence="8 9">
    <name type="scientific">candidate division WOR-1 bacterium RIFOXYB2_FULL_37_13</name>
    <dbReference type="NCBI Taxonomy" id="1802579"/>
    <lineage>
        <taxon>Bacteria</taxon>
        <taxon>Bacillati</taxon>
        <taxon>Saganbacteria</taxon>
    </lineage>
</organism>
<evidence type="ECO:0000256" key="2">
    <source>
        <dbReference type="ARBA" id="ARBA00011963"/>
    </source>
</evidence>
<name>A0A1F4SY09_UNCSA</name>